<keyword evidence="3" id="KW-1185">Reference proteome</keyword>
<evidence type="ECO:0000256" key="1">
    <source>
        <dbReference type="SAM" id="MobiDB-lite"/>
    </source>
</evidence>
<organism evidence="2 3">
    <name type="scientific">Datura stramonium</name>
    <name type="common">Jimsonweed</name>
    <name type="synonym">Common thornapple</name>
    <dbReference type="NCBI Taxonomy" id="4076"/>
    <lineage>
        <taxon>Eukaryota</taxon>
        <taxon>Viridiplantae</taxon>
        <taxon>Streptophyta</taxon>
        <taxon>Embryophyta</taxon>
        <taxon>Tracheophyta</taxon>
        <taxon>Spermatophyta</taxon>
        <taxon>Magnoliopsida</taxon>
        <taxon>eudicotyledons</taxon>
        <taxon>Gunneridae</taxon>
        <taxon>Pentapetalae</taxon>
        <taxon>asterids</taxon>
        <taxon>lamiids</taxon>
        <taxon>Solanales</taxon>
        <taxon>Solanaceae</taxon>
        <taxon>Solanoideae</taxon>
        <taxon>Datureae</taxon>
        <taxon>Datura</taxon>
    </lineage>
</organism>
<proteinExistence type="predicted"/>
<accession>A0ABS8TPT4</accession>
<feature type="non-terminal residue" evidence="2">
    <location>
        <position position="1"/>
    </location>
</feature>
<sequence length="149" mass="15759">RAATTPSLLSLENNAAPKPHAAALSLQLLRSPSHGRAQVPTCGRHTSASVACQPETAMAQVNNDESHGPAPHRPRVVSSCSAGKSNLPRHPISPHLNAWRAPTGVGGLDKLVISRTAPMPSLFSLPLLVKPTIHLHSCGAYETIRIITR</sequence>
<feature type="region of interest" description="Disordered" evidence="1">
    <location>
        <begin position="55"/>
        <end position="95"/>
    </location>
</feature>
<dbReference type="Proteomes" id="UP000823775">
    <property type="component" value="Unassembled WGS sequence"/>
</dbReference>
<evidence type="ECO:0000313" key="2">
    <source>
        <dbReference type="EMBL" id="MCD7473576.1"/>
    </source>
</evidence>
<gene>
    <name evidence="2" type="ORF">HAX54_015517</name>
</gene>
<reference evidence="2 3" key="1">
    <citation type="journal article" date="2021" name="BMC Genomics">
        <title>Datura genome reveals duplications of psychoactive alkaloid biosynthetic genes and high mutation rate following tissue culture.</title>
        <authorList>
            <person name="Rajewski A."/>
            <person name="Carter-House D."/>
            <person name="Stajich J."/>
            <person name="Litt A."/>
        </authorList>
    </citation>
    <scope>NUCLEOTIDE SEQUENCE [LARGE SCALE GENOMIC DNA]</scope>
    <source>
        <strain evidence="2">AR-01</strain>
    </source>
</reference>
<name>A0ABS8TPT4_DATST</name>
<evidence type="ECO:0000313" key="3">
    <source>
        <dbReference type="Proteomes" id="UP000823775"/>
    </source>
</evidence>
<comment type="caution">
    <text evidence="2">The sequence shown here is derived from an EMBL/GenBank/DDBJ whole genome shotgun (WGS) entry which is preliminary data.</text>
</comment>
<dbReference type="EMBL" id="JACEIK010001993">
    <property type="protein sequence ID" value="MCD7473576.1"/>
    <property type="molecule type" value="Genomic_DNA"/>
</dbReference>
<protein>
    <submittedName>
        <fullName evidence="2">Uncharacterized protein</fullName>
    </submittedName>
</protein>